<protein>
    <submittedName>
        <fullName evidence="3">Chitotriosidase-1-like</fullName>
    </submittedName>
</protein>
<feature type="domain" description="GH18" evidence="1">
    <location>
        <begin position="5"/>
        <end position="352"/>
    </location>
</feature>
<dbReference type="GO" id="GO:0005975">
    <property type="term" value="P:carbohydrate metabolic process"/>
    <property type="evidence" value="ECO:0007669"/>
    <property type="project" value="InterPro"/>
</dbReference>
<dbReference type="KEGG" id="mcha:111013120"/>
<dbReference type="InterPro" id="IPR011583">
    <property type="entry name" value="Chitinase_II/V-like_cat"/>
</dbReference>
<name>A0A6J1CPI6_MOMCH</name>
<dbReference type="GO" id="GO:0008061">
    <property type="term" value="F:chitin binding"/>
    <property type="evidence" value="ECO:0007669"/>
    <property type="project" value="InterPro"/>
</dbReference>
<dbReference type="Pfam" id="PF00704">
    <property type="entry name" value="Glyco_hydro_18"/>
    <property type="match status" value="1"/>
</dbReference>
<dbReference type="OrthoDB" id="76388at2759"/>
<dbReference type="InterPro" id="IPR017853">
    <property type="entry name" value="GH"/>
</dbReference>
<dbReference type="Gene3D" id="3.20.20.80">
    <property type="entry name" value="Glycosidases"/>
    <property type="match status" value="1"/>
</dbReference>
<dbReference type="SUPFAM" id="SSF54556">
    <property type="entry name" value="Chitinase insertion domain"/>
    <property type="match status" value="1"/>
</dbReference>
<dbReference type="InterPro" id="IPR050314">
    <property type="entry name" value="Glycosyl_Hydrlase_18"/>
</dbReference>
<dbReference type="InterPro" id="IPR001223">
    <property type="entry name" value="Glyco_hydro18_cat"/>
</dbReference>
<dbReference type="AlphaFoldDB" id="A0A6J1CPI6"/>
<dbReference type="PROSITE" id="PS51910">
    <property type="entry name" value="GH18_2"/>
    <property type="match status" value="1"/>
</dbReference>
<gene>
    <name evidence="3" type="primary">LOC111013120</name>
</gene>
<dbReference type="InterPro" id="IPR029070">
    <property type="entry name" value="Chitinase_insertion_sf"/>
</dbReference>
<dbReference type="Gene3D" id="3.10.50.10">
    <property type="match status" value="1"/>
</dbReference>
<evidence type="ECO:0000313" key="3">
    <source>
        <dbReference type="RefSeq" id="XP_022143191.1"/>
    </source>
</evidence>
<proteinExistence type="predicted"/>
<keyword evidence="2" id="KW-1185">Reference proteome</keyword>
<dbReference type="PANTHER" id="PTHR11177:SF383">
    <property type="entry name" value="GLYCOSYL HYDROLASE FAMILY PROTEIN WITH CHITINASE INSERTION DOMAIN-CONTAINING PROTEIN"/>
    <property type="match status" value="1"/>
</dbReference>
<dbReference type="GO" id="GO:0005576">
    <property type="term" value="C:extracellular region"/>
    <property type="evidence" value="ECO:0007669"/>
    <property type="project" value="TreeGrafter"/>
</dbReference>
<reference evidence="3" key="1">
    <citation type="submission" date="2025-08" db="UniProtKB">
        <authorList>
            <consortium name="RefSeq"/>
        </authorList>
    </citation>
    <scope>IDENTIFICATION</scope>
    <source>
        <strain evidence="3">OHB3-1</strain>
    </source>
</reference>
<dbReference type="SUPFAM" id="SSF51445">
    <property type="entry name" value="(Trans)glycosidases"/>
    <property type="match status" value="1"/>
</dbReference>
<dbReference type="GO" id="GO:0004568">
    <property type="term" value="F:chitinase activity"/>
    <property type="evidence" value="ECO:0007669"/>
    <property type="project" value="TreeGrafter"/>
</dbReference>
<accession>A0A6J1CPI6</accession>
<organism evidence="2 3">
    <name type="scientific">Momordica charantia</name>
    <name type="common">Bitter gourd</name>
    <name type="synonym">Balsam pear</name>
    <dbReference type="NCBI Taxonomy" id="3673"/>
    <lineage>
        <taxon>Eukaryota</taxon>
        <taxon>Viridiplantae</taxon>
        <taxon>Streptophyta</taxon>
        <taxon>Embryophyta</taxon>
        <taxon>Tracheophyta</taxon>
        <taxon>Spermatophyta</taxon>
        <taxon>Magnoliopsida</taxon>
        <taxon>eudicotyledons</taxon>
        <taxon>Gunneridae</taxon>
        <taxon>Pentapetalae</taxon>
        <taxon>rosids</taxon>
        <taxon>fabids</taxon>
        <taxon>Cucurbitales</taxon>
        <taxon>Cucurbitaceae</taxon>
        <taxon>Momordiceae</taxon>
        <taxon>Momordica</taxon>
    </lineage>
</organism>
<sequence>MDPSFVRAAYWFASTNAELPSANIDANFFTHLFCGYAIVNPQTYEVTIDSSEATIINYFTLTVSLSNPTVKTLLSIKGDGSVLAKMASEPKNRETFIKSSIKEAKEGTFDGLDLQWLYPSSQEEMENFESLLIEWHSAVVEDARNYHRQQLILVAAVSNLPIVHHNIQYPIDTIIQTLDWVNLFSYDFYTPTSSVKCTGPSSALYNPKTDSLSVNSGIEAWIKCYPNLPSQQIVFGIPFHGWAWKLADRLQHDVFSEADGAAIGHDISSDGQIYYSNIKKFIESNKAKNLKNDGKYVIGYTYFDTTWIAYENEVTIPEKLRLAKSLHVLGYFASNIAADDDVNTLANAAKANSWLRLPK</sequence>
<evidence type="ECO:0000313" key="2">
    <source>
        <dbReference type="Proteomes" id="UP000504603"/>
    </source>
</evidence>
<dbReference type="GeneID" id="111013120"/>
<dbReference type="GO" id="GO:0006032">
    <property type="term" value="P:chitin catabolic process"/>
    <property type="evidence" value="ECO:0007669"/>
    <property type="project" value="TreeGrafter"/>
</dbReference>
<dbReference type="PANTHER" id="PTHR11177">
    <property type="entry name" value="CHITINASE"/>
    <property type="match status" value="1"/>
</dbReference>
<dbReference type="RefSeq" id="XP_022143191.1">
    <property type="nucleotide sequence ID" value="XM_022287499.1"/>
</dbReference>
<dbReference type="SMART" id="SM00636">
    <property type="entry name" value="Glyco_18"/>
    <property type="match status" value="1"/>
</dbReference>
<dbReference type="Proteomes" id="UP000504603">
    <property type="component" value="Unplaced"/>
</dbReference>
<evidence type="ECO:0000259" key="1">
    <source>
        <dbReference type="PROSITE" id="PS51910"/>
    </source>
</evidence>